<name>A0AAN8M215_9TELE</name>
<dbReference type="Proteomes" id="UP001356427">
    <property type="component" value="Unassembled WGS sequence"/>
</dbReference>
<proteinExistence type="predicted"/>
<sequence length="100" mass="11525">MPYFPLPLTPVVFRRQVNVCRENTFDKVESGFNFITTTPTRQRMPSLEELCRCPTVRTWRSSLVLREMTWSQTVPGAASSTTAVWRTARGWSGYLPQLNL</sequence>
<protein>
    <submittedName>
        <fullName evidence="1">Uncharacterized protein</fullName>
    </submittedName>
</protein>
<organism evidence="1 2">
    <name type="scientific">Coregonus suidteri</name>
    <dbReference type="NCBI Taxonomy" id="861788"/>
    <lineage>
        <taxon>Eukaryota</taxon>
        <taxon>Metazoa</taxon>
        <taxon>Chordata</taxon>
        <taxon>Craniata</taxon>
        <taxon>Vertebrata</taxon>
        <taxon>Euteleostomi</taxon>
        <taxon>Actinopterygii</taxon>
        <taxon>Neopterygii</taxon>
        <taxon>Teleostei</taxon>
        <taxon>Protacanthopterygii</taxon>
        <taxon>Salmoniformes</taxon>
        <taxon>Salmonidae</taxon>
        <taxon>Coregoninae</taxon>
        <taxon>Coregonus</taxon>
    </lineage>
</organism>
<dbReference type="EMBL" id="JAGTTL010000007">
    <property type="protein sequence ID" value="KAK6320229.1"/>
    <property type="molecule type" value="Genomic_DNA"/>
</dbReference>
<keyword evidence="2" id="KW-1185">Reference proteome</keyword>
<reference evidence="1 2" key="1">
    <citation type="submission" date="2021-04" db="EMBL/GenBank/DDBJ databases">
        <authorList>
            <person name="De Guttry C."/>
            <person name="Zahm M."/>
            <person name="Klopp C."/>
            <person name="Cabau C."/>
            <person name="Louis A."/>
            <person name="Berthelot C."/>
            <person name="Parey E."/>
            <person name="Roest Crollius H."/>
            <person name="Montfort J."/>
            <person name="Robinson-Rechavi M."/>
            <person name="Bucao C."/>
            <person name="Bouchez O."/>
            <person name="Gislard M."/>
            <person name="Lluch J."/>
            <person name="Milhes M."/>
            <person name="Lampietro C."/>
            <person name="Lopez Roques C."/>
            <person name="Donnadieu C."/>
            <person name="Braasch I."/>
            <person name="Desvignes T."/>
            <person name="Postlethwait J."/>
            <person name="Bobe J."/>
            <person name="Wedekind C."/>
            <person name="Guiguen Y."/>
        </authorList>
    </citation>
    <scope>NUCLEOTIDE SEQUENCE [LARGE SCALE GENOMIC DNA]</scope>
    <source>
        <strain evidence="1">Cs_M1</strain>
        <tissue evidence="1">Blood</tissue>
    </source>
</reference>
<comment type="caution">
    <text evidence="1">The sequence shown here is derived from an EMBL/GenBank/DDBJ whole genome shotgun (WGS) entry which is preliminary data.</text>
</comment>
<evidence type="ECO:0000313" key="1">
    <source>
        <dbReference type="EMBL" id="KAK6320229.1"/>
    </source>
</evidence>
<accession>A0AAN8M215</accession>
<dbReference type="AlphaFoldDB" id="A0AAN8M215"/>
<gene>
    <name evidence="1" type="ORF">J4Q44_G00093360</name>
</gene>
<evidence type="ECO:0000313" key="2">
    <source>
        <dbReference type="Proteomes" id="UP001356427"/>
    </source>
</evidence>